<dbReference type="EMBL" id="FUWJ01000009">
    <property type="protein sequence ID" value="SKA30864.1"/>
    <property type="molecule type" value="Genomic_DNA"/>
</dbReference>
<keyword evidence="1" id="KW-0472">Membrane</keyword>
<gene>
    <name evidence="2" type="ORF">SAMN02745126_05040</name>
</gene>
<evidence type="ECO:0000313" key="3">
    <source>
        <dbReference type="Proteomes" id="UP000190092"/>
    </source>
</evidence>
<organism evidence="2 3">
    <name type="scientific">Enhydrobacter aerosaccus</name>
    <dbReference type="NCBI Taxonomy" id="225324"/>
    <lineage>
        <taxon>Bacteria</taxon>
        <taxon>Pseudomonadati</taxon>
        <taxon>Pseudomonadota</taxon>
        <taxon>Alphaproteobacteria</taxon>
        <taxon>Hyphomicrobiales</taxon>
        <taxon>Enhydrobacter</taxon>
    </lineage>
</organism>
<dbReference type="STRING" id="225324.SAMN02745126_05040"/>
<name>A0A1T4SRI8_9HYPH</name>
<dbReference type="Proteomes" id="UP000190092">
    <property type="component" value="Unassembled WGS sequence"/>
</dbReference>
<reference evidence="3" key="1">
    <citation type="submission" date="2017-02" db="EMBL/GenBank/DDBJ databases">
        <authorList>
            <person name="Varghese N."/>
            <person name="Submissions S."/>
        </authorList>
    </citation>
    <scope>NUCLEOTIDE SEQUENCE [LARGE SCALE GENOMIC DNA]</scope>
    <source>
        <strain evidence="3">ATCC 27094</strain>
    </source>
</reference>
<evidence type="ECO:0000313" key="2">
    <source>
        <dbReference type="EMBL" id="SKA30864.1"/>
    </source>
</evidence>
<sequence>MRFHFDPGPLRSKSADTQGPYWMVALGLCLFVAGVLFAL</sequence>
<protein>
    <submittedName>
        <fullName evidence="2">Uncharacterized protein</fullName>
    </submittedName>
</protein>
<keyword evidence="1" id="KW-0812">Transmembrane</keyword>
<keyword evidence="3" id="KW-1185">Reference proteome</keyword>
<feature type="transmembrane region" description="Helical" evidence="1">
    <location>
        <begin position="20"/>
        <end position="38"/>
    </location>
</feature>
<keyword evidence="1" id="KW-1133">Transmembrane helix</keyword>
<proteinExistence type="predicted"/>
<dbReference type="AlphaFoldDB" id="A0A1T4SRI8"/>
<evidence type="ECO:0000256" key="1">
    <source>
        <dbReference type="SAM" id="Phobius"/>
    </source>
</evidence>
<accession>A0A1T4SRI8</accession>